<dbReference type="AlphaFoldDB" id="A0A2T0XFD0"/>
<evidence type="ECO:0000256" key="4">
    <source>
        <dbReference type="ARBA" id="ARBA00023315"/>
    </source>
</evidence>
<dbReference type="InterPro" id="IPR018357">
    <property type="entry name" value="Hexapep_transf_CS"/>
</dbReference>
<keyword evidence="6" id="KW-1185">Reference proteome</keyword>
<organism evidence="5 6">
    <name type="scientific">Jezberella montanilacus</name>
    <dbReference type="NCBI Taxonomy" id="323426"/>
    <lineage>
        <taxon>Bacteria</taxon>
        <taxon>Pseudomonadati</taxon>
        <taxon>Pseudomonadota</taxon>
        <taxon>Betaproteobacteria</taxon>
        <taxon>Burkholderiales</taxon>
        <taxon>Alcaligenaceae</taxon>
        <taxon>Jezberella</taxon>
    </lineage>
</organism>
<accession>A0A2T0XFD0</accession>
<dbReference type="PANTHER" id="PTHR42811">
    <property type="entry name" value="SERINE ACETYLTRANSFERASE"/>
    <property type="match status" value="1"/>
</dbReference>
<dbReference type="PROSITE" id="PS00101">
    <property type="entry name" value="HEXAPEP_TRANSFERASES"/>
    <property type="match status" value="1"/>
</dbReference>
<dbReference type="RefSeq" id="WP_259673543.1">
    <property type="nucleotide sequence ID" value="NZ_PVTV01000014.1"/>
</dbReference>
<dbReference type="InterPro" id="IPR001451">
    <property type="entry name" value="Hexapep"/>
</dbReference>
<gene>
    <name evidence="5" type="ORF">BCM14_2120</name>
</gene>
<dbReference type="GO" id="GO:0016746">
    <property type="term" value="F:acyltransferase activity"/>
    <property type="evidence" value="ECO:0007669"/>
    <property type="project" value="UniProtKB-KW"/>
</dbReference>
<dbReference type="InterPro" id="IPR011004">
    <property type="entry name" value="Trimer_LpxA-like_sf"/>
</dbReference>
<reference evidence="5 6" key="1">
    <citation type="submission" date="2018-03" db="EMBL/GenBank/DDBJ databases">
        <title>Genomic Encyclopedia of Type Strains, Phase III (KMG-III): the genomes of soil and plant-associated and newly described type strains.</title>
        <authorList>
            <person name="Whitman W."/>
        </authorList>
    </citation>
    <scope>NUCLEOTIDE SEQUENCE [LARGE SCALE GENOMIC DNA]</scope>
    <source>
        <strain evidence="5 6">MWH-P2sevCIIIb</strain>
    </source>
</reference>
<keyword evidence="2 5" id="KW-0808">Transferase</keyword>
<name>A0A2T0XFD0_9BURK</name>
<evidence type="ECO:0000313" key="5">
    <source>
        <dbReference type="EMBL" id="PRY97658.1"/>
    </source>
</evidence>
<dbReference type="CDD" id="cd03354">
    <property type="entry name" value="LbH_SAT"/>
    <property type="match status" value="1"/>
</dbReference>
<comment type="similarity">
    <text evidence="1">Belongs to the transferase hexapeptide repeat family.</text>
</comment>
<dbReference type="EMBL" id="PVTV01000014">
    <property type="protein sequence ID" value="PRY97658.1"/>
    <property type="molecule type" value="Genomic_DNA"/>
</dbReference>
<protein>
    <submittedName>
        <fullName evidence="5">Serine O-acetyltransferase</fullName>
    </submittedName>
</protein>
<dbReference type="Proteomes" id="UP000238308">
    <property type="component" value="Unassembled WGS sequence"/>
</dbReference>
<keyword evidence="3" id="KW-0677">Repeat</keyword>
<dbReference type="Gene3D" id="2.160.10.10">
    <property type="entry name" value="Hexapeptide repeat proteins"/>
    <property type="match status" value="1"/>
</dbReference>
<evidence type="ECO:0000256" key="3">
    <source>
        <dbReference type="ARBA" id="ARBA00022737"/>
    </source>
</evidence>
<sequence length="151" mass="16300">MRPKVRSHVILVKSILDYQRFVSRTDWLGKGLKLYASLRHKFWSTITASDIHRLASICADLDLPHPTGIVVHQNAIIGPRCVLMQQVTIGIVASGIAPVLGSDVYVGAGAKVLGGIHIGNRAWIGANAVVLEDVPDDCTAVGIPARIIHRI</sequence>
<keyword evidence="4" id="KW-0012">Acyltransferase</keyword>
<evidence type="ECO:0000313" key="6">
    <source>
        <dbReference type="Proteomes" id="UP000238308"/>
    </source>
</evidence>
<comment type="caution">
    <text evidence="5">The sequence shown here is derived from an EMBL/GenBank/DDBJ whole genome shotgun (WGS) entry which is preliminary data.</text>
</comment>
<dbReference type="Pfam" id="PF00132">
    <property type="entry name" value="Hexapep"/>
    <property type="match status" value="1"/>
</dbReference>
<evidence type="ECO:0000256" key="1">
    <source>
        <dbReference type="ARBA" id="ARBA00007274"/>
    </source>
</evidence>
<dbReference type="SUPFAM" id="SSF51161">
    <property type="entry name" value="Trimeric LpxA-like enzymes"/>
    <property type="match status" value="1"/>
</dbReference>
<evidence type="ECO:0000256" key="2">
    <source>
        <dbReference type="ARBA" id="ARBA00022679"/>
    </source>
</evidence>
<dbReference type="InterPro" id="IPR045304">
    <property type="entry name" value="LbH_SAT"/>
</dbReference>
<proteinExistence type="inferred from homology"/>